<protein>
    <submittedName>
        <fullName evidence="1">Uncharacterized protein</fullName>
    </submittedName>
</protein>
<gene>
    <name evidence="1" type="ORF">SCHPADRAFT_904614</name>
</gene>
<organism evidence="1 2">
    <name type="scientific">Schizopora paradoxa</name>
    <dbReference type="NCBI Taxonomy" id="27342"/>
    <lineage>
        <taxon>Eukaryota</taxon>
        <taxon>Fungi</taxon>
        <taxon>Dikarya</taxon>
        <taxon>Basidiomycota</taxon>
        <taxon>Agaricomycotina</taxon>
        <taxon>Agaricomycetes</taxon>
        <taxon>Hymenochaetales</taxon>
        <taxon>Schizoporaceae</taxon>
        <taxon>Schizopora</taxon>
    </lineage>
</organism>
<reference evidence="1 2" key="1">
    <citation type="submission" date="2015-04" db="EMBL/GenBank/DDBJ databases">
        <title>Complete genome sequence of Schizopora paradoxa KUC8140, a cosmopolitan wood degrader in East Asia.</title>
        <authorList>
            <consortium name="DOE Joint Genome Institute"/>
            <person name="Min B."/>
            <person name="Park H."/>
            <person name="Jang Y."/>
            <person name="Kim J.-J."/>
            <person name="Kim K.H."/>
            <person name="Pangilinan J."/>
            <person name="Lipzen A."/>
            <person name="Riley R."/>
            <person name="Grigoriev I.V."/>
            <person name="Spatafora J.W."/>
            <person name="Choi I.-G."/>
        </authorList>
    </citation>
    <scope>NUCLEOTIDE SEQUENCE [LARGE SCALE GENOMIC DNA]</scope>
    <source>
        <strain evidence="1 2">KUC8140</strain>
    </source>
</reference>
<dbReference type="InParanoid" id="A0A0H2RM80"/>
<dbReference type="EMBL" id="KQ085967">
    <property type="protein sequence ID" value="KLO12979.1"/>
    <property type="molecule type" value="Genomic_DNA"/>
</dbReference>
<evidence type="ECO:0000313" key="2">
    <source>
        <dbReference type="Proteomes" id="UP000053477"/>
    </source>
</evidence>
<proteinExistence type="predicted"/>
<keyword evidence="2" id="KW-1185">Reference proteome</keyword>
<feature type="non-terminal residue" evidence="1">
    <location>
        <position position="635"/>
    </location>
</feature>
<evidence type="ECO:0000313" key="1">
    <source>
        <dbReference type="EMBL" id="KLO12979.1"/>
    </source>
</evidence>
<dbReference type="AlphaFoldDB" id="A0A0H2RM80"/>
<dbReference type="Proteomes" id="UP000053477">
    <property type="component" value="Unassembled WGS sequence"/>
</dbReference>
<name>A0A0H2RM80_9AGAM</name>
<sequence length="635" mass="72865">MPIVSASNSKPSDIHDTLKSLGCASNWQTIPPMNTRHHLLSTQQIQDMEEWTTPFSDRAIMALRAILDGVGGTKKPRSWEGLEDWLEEIITVPFEPIIFSHSSRDHNVIWGAKRSYDALKVAADLAQNLSSIISGQAMRVKRQVEVLSLQHGLCSLPDDILSDLLVLSIECEISYDSTSITERGKKRLWGALRLSHVCSRIRLLLDRPRLWNFLSDEIPNANLVRHCIKNAQNAPLRLYVHNRGSPLPRYKFEEFIAACLENGGNWKVLDFETPYLQVTSEEEIARQNAMSDNISSFQSLTAGHEFRSLEYLDMCYREPFTQLDHRDEKFHPYLHWSLPSLRRISYAGGFPIPFHNNIKNLCITYVYSSGLSLDLHQLVEFFASCSSLEGVELCLHCWRSVAPCKTAKIPGVETIAFIFRECPVDAILNVCDALYFPDAKQMTLRFNFKFLYWSWDDDEDFVDPLPSTHLDYAGVISDVLSQHCYAGLTSLHIDLSPRNFRGNDEDDPQAVPDVSYLPPFMKLPDLKDLSLSSSRSGWEDIGWEDIGLLEIPEKVRIPALRSLTIFMKWEDWHRVSGWVKTLIARLEKQGDLDKFNSLRIGKVEKYFKREESEWDTLKQEIHKFISKPTIRVETI</sequence>
<accession>A0A0H2RM80</accession>